<comment type="subcellular location">
    <subcellularLocation>
        <location evidence="9">Cytoplasm</location>
    </subcellularLocation>
</comment>
<dbReference type="GO" id="GO:0005524">
    <property type="term" value="F:ATP binding"/>
    <property type="evidence" value="ECO:0007669"/>
    <property type="project" value="UniProtKB-UniRule"/>
</dbReference>
<feature type="domain" description="Aspartate/glutamate/uridylate kinase" evidence="10">
    <location>
        <begin position="4"/>
        <end position="234"/>
    </location>
</feature>
<feature type="binding site" evidence="9">
    <location>
        <position position="156"/>
    </location>
    <ligand>
        <name>substrate</name>
    </ligand>
</feature>
<dbReference type="PANTHER" id="PTHR23342">
    <property type="entry name" value="N-ACETYLGLUTAMATE SYNTHASE"/>
    <property type="match status" value="1"/>
</dbReference>
<dbReference type="FunFam" id="3.40.1160.10:FF:000004">
    <property type="entry name" value="Acetylglutamate kinase"/>
    <property type="match status" value="1"/>
</dbReference>
<evidence type="ECO:0000313" key="11">
    <source>
        <dbReference type="EMBL" id="SDI01013.1"/>
    </source>
</evidence>
<evidence type="ECO:0000256" key="6">
    <source>
        <dbReference type="ARBA" id="ARBA00022777"/>
    </source>
</evidence>
<dbReference type="GO" id="GO:0042450">
    <property type="term" value="P:L-arginine biosynthetic process via ornithine"/>
    <property type="evidence" value="ECO:0007669"/>
    <property type="project" value="UniProtKB-UniRule"/>
</dbReference>
<comment type="pathway">
    <text evidence="1 9">Amino-acid biosynthesis; L-arginine biosynthesis; N(2)-acetyl-L-ornithine from L-glutamate: step 2/4.</text>
</comment>
<dbReference type="InterPro" id="IPR037528">
    <property type="entry name" value="ArgB"/>
</dbReference>
<evidence type="ECO:0000256" key="4">
    <source>
        <dbReference type="ARBA" id="ARBA00022679"/>
    </source>
</evidence>
<keyword evidence="12" id="KW-1185">Reference proteome</keyword>
<keyword evidence="4 9" id="KW-0808">Transferase</keyword>
<dbReference type="NCBIfam" id="TIGR00761">
    <property type="entry name" value="argB"/>
    <property type="match status" value="1"/>
</dbReference>
<evidence type="ECO:0000256" key="1">
    <source>
        <dbReference type="ARBA" id="ARBA00004828"/>
    </source>
</evidence>
<accession>A0A1G8H338</accession>
<organism evidence="11 12">
    <name type="scientific">Alteribacillus persepolensis</name>
    <dbReference type="NCBI Taxonomy" id="568899"/>
    <lineage>
        <taxon>Bacteria</taxon>
        <taxon>Bacillati</taxon>
        <taxon>Bacillota</taxon>
        <taxon>Bacilli</taxon>
        <taxon>Bacillales</taxon>
        <taxon>Bacillaceae</taxon>
        <taxon>Alteribacillus</taxon>
    </lineage>
</organism>
<feature type="binding site" evidence="9">
    <location>
        <begin position="41"/>
        <end position="42"/>
    </location>
    <ligand>
        <name>substrate</name>
    </ligand>
</feature>
<dbReference type="InterPro" id="IPR036393">
    <property type="entry name" value="AceGlu_kinase-like_sf"/>
</dbReference>
<keyword evidence="7 9" id="KW-0067">ATP-binding</keyword>
<dbReference type="SUPFAM" id="SSF53633">
    <property type="entry name" value="Carbamate kinase-like"/>
    <property type="match status" value="1"/>
</dbReference>
<evidence type="ECO:0000256" key="8">
    <source>
        <dbReference type="ARBA" id="ARBA00048141"/>
    </source>
</evidence>
<comment type="catalytic activity">
    <reaction evidence="8 9">
        <text>N-acetyl-L-glutamate + ATP = N-acetyl-L-glutamyl 5-phosphate + ADP</text>
        <dbReference type="Rhea" id="RHEA:14629"/>
        <dbReference type="ChEBI" id="CHEBI:30616"/>
        <dbReference type="ChEBI" id="CHEBI:44337"/>
        <dbReference type="ChEBI" id="CHEBI:57936"/>
        <dbReference type="ChEBI" id="CHEBI:456216"/>
        <dbReference type="EC" id="2.7.2.8"/>
    </reaction>
</comment>
<evidence type="ECO:0000256" key="5">
    <source>
        <dbReference type="ARBA" id="ARBA00022741"/>
    </source>
</evidence>
<dbReference type="GO" id="GO:0003991">
    <property type="term" value="F:acetylglutamate kinase activity"/>
    <property type="evidence" value="ECO:0007669"/>
    <property type="project" value="UniProtKB-UniRule"/>
</dbReference>
<comment type="function">
    <text evidence="9">Catalyzes the ATP-dependent phosphorylation of N-acetyl-L-glutamate.</text>
</comment>
<sequence>MDGIVVIKCGGSTVEELSADFFQSIAAMKDMGKHPIIVHGGGPAINDMLVTMQIKPEFVDGLRKTTAEVLETAELVLSGKVNKKIVTAFQDTSKTAIGLSGVDGDLIKASPLNLDTLGYVGNVEDVNQTLLLHIVKTGSIPVIAPIASDINGGKLNVNADVAAAAVAQAMQAEELMFVTDVDGVMIDGNMQETLTVSDIDKLVNDGTIYGGMIPKVRAAADSLTDKLEKVTIANGNGKNRHENGTLKGTTIIKEKRAVH</sequence>
<protein>
    <recommendedName>
        <fullName evidence="9">Acetylglutamate kinase</fullName>
        <ecNumber evidence="9">2.7.2.8</ecNumber>
    </recommendedName>
    <alternativeName>
        <fullName evidence="9">N-acetyl-L-glutamate 5-phosphotransferase</fullName>
    </alternativeName>
    <alternativeName>
        <fullName evidence="9">NAG kinase</fullName>
        <shortName evidence="9">NAGK</shortName>
    </alternativeName>
</protein>
<evidence type="ECO:0000256" key="9">
    <source>
        <dbReference type="HAMAP-Rule" id="MF_00082"/>
    </source>
</evidence>
<feature type="site" description="Transition state stabilizer" evidence="9">
    <location>
        <position position="215"/>
    </location>
</feature>
<dbReference type="GO" id="GO:0005737">
    <property type="term" value="C:cytoplasm"/>
    <property type="evidence" value="ECO:0007669"/>
    <property type="project" value="UniProtKB-SubCell"/>
</dbReference>
<proteinExistence type="inferred from homology"/>
<gene>
    <name evidence="9" type="primary">argB</name>
    <name evidence="11" type="ORF">SAMN05192534_11830</name>
</gene>
<evidence type="ECO:0000256" key="7">
    <source>
        <dbReference type="ARBA" id="ARBA00022840"/>
    </source>
</evidence>
<dbReference type="InterPro" id="IPR001048">
    <property type="entry name" value="Asp/Glu/Uridylate_kinase"/>
</dbReference>
<evidence type="ECO:0000259" key="10">
    <source>
        <dbReference type="Pfam" id="PF00696"/>
    </source>
</evidence>
<comment type="similarity">
    <text evidence="9">Belongs to the acetylglutamate kinase family. ArgB subfamily.</text>
</comment>
<evidence type="ECO:0000256" key="2">
    <source>
        <dbReference type="ARBA" id="ARBA00022571"/>
    </source>
</evidence>
<dbReference type="Proteomes" id="UP000199163">
    <property type="component" value="Unassembled WGS sequence"/>
</dbReference>
<name>A0A1G8H338_9BACI</name>
<keyword evidence="5 9" id="KW-0547">Nucleotide-binding</keyword>
<evidence type="ECO:0000313" key="12">
    <source>
        <dbReference type="Proteomes" id="UP000199163"/>
    </source>
</evidence>
<dbReference type="Pfam" id="PF00696">
    <property type="entry name" value="AA_kinase"/>
    <property type="match status" value="1"/>
</dbReference>
<dbReference type="STRING" id="568899.SAMN05192534_11830"/>
<feature type="site" description="Transition state stabilizer" evidence="9">
    <location>
        <position position="8"/>
    </location>
</feature>
<reference evidence="12" key="1">
    <citation type="submission" date="2016-10" db="EMBL/GenBank/DDBJ databases">
        <authorList>
            <person name="Varghese N."/>
            <person name="Submissions S."/>
        </authorList>
    </citation>
    <scope>NUCLEOTIDE SEQUENCE [LARGE SCALE GENOMIC DNA]</scope>
    <source>
        <strain evidence="12">DSM 21632</strain>
    </source>
</reference>
<dbReference type="EMBL" id="FNDK01000018">
    <property type="protein sequence ID" value="SDI01013.1"/>
    <property type="molecule type" value="Genomic_DNA"/>
</dbReference>
<evidence type="ECO:0000256" key="3">
    <source>
        <dbReference type="ARBA" id="ARBA00022605"/>
    </source>
</evidence>
<dbReference type="UniPathway" id="UPA00068">
    <property type="reaction ID" value="UER00107"/>
</dbReference>
<feature type="binding site" evidence="9">
    <location>
        <position position="63"/>
    </location>
    <ligand>
        <name>substrate</name>
    </ligand>
</feature>
<keyword evidence="2 9" id="KW-0055">Arginine biosynthesis</keyword>
<dbReference type="HAMAP" id="MF_00082">
    <property type="entry name" value="ArgB"/>
    <property type="match status" value="1"/>
</dbReference>
<dbReference type="OrthoDB" id="9803155at2"/>
<dbReference type="InterPro" id="IPR004662">
    <property type="entry name" value="AcgluKinase_fam"/>
</dbReference>
<dbReference type="PANTHER" id="PTHR23342:SF0">
    <property type="entry name" value="N-ACETYLGLUTAMATE SYNTHASE, MITOCHONDRIAL"/>
    <property type="match status" value="1"/>
</dbReference>
<dbReference type="CDD" id="cd04238">
    <property type="entry name" value="AAK_NAGK-like"/>
    <property type="match status" value="1"/>
</dbReference>
<dbReference type="PIRSF" id="PIRSF000728">
    <property type="entry name" value="NAGK"/>
    <property type="match status" value="1"/>
</dbReference>
<dbReference type="Gene3D" id="3.40.1160.10">
    <property type="entry name" value="Acetylglutamate kinase-like"/>
    <property type="match status" value="1"/>
</dbReference>
<keyword evidence="3 9" id="KW-0028">Amino-acid biosynthesis</keyword>
<keyword evidence="6 9" id="KW-0418">Kinase</keyword>
<dbReference type="AlphaFoldDB" id="A0A1G8H338"/>
<keyword evidence="9" id="KW-0963">Cytoplasm</keyword>
<dbReference type="EC" id="2.7.2.8" evidence="9"/>